<comment type="caution">
    <text evidence="2">The sequence shown here is derived from an EMBL/GenBank/DDBJ whole genome shotgun (WGS) entry which is preliminary data.</text>
</comment>
<dbReference type="InterPro" id="IPR041999">
    <property type="entry name" value="Sortase_D_1"/>
</dbReference>
<dbReference type="AlphaFoldDB" id="A0A934KJ48"/>
<reference evidence="2 3" key="1">
    <citation type="submission" date="2020-10" db="EMBL/GenBank/DDBJ databases">
        <title>Ca. Dormibacterota MAGs.</title>
        <authorList>
            <person name="Montgomery K."/>
        </authorList>
    </citation>
    <scope>NUCLEOTIDE SEQUENCE [LARGE SCALE GENOMIC DNA]</scope>
    <source>
        <strain evidence="2">SC8811_S16_3</strain>
    </source>
</reference>
<protein>
    <submittedName>
        <fullName evidence="2">Class D sortase</fullName>
    </submittedName>
</protein>
<dbReference type="InterPro" id="IPR005754">
    <property type="entry name" value="Sortase"/>
</dbReference>
<dbReference type="Pfam" id="PF04203">
    <property type="entry name" value="Sortase"/>
    <property type="match status" value="1"/>
</dbReference>
<dbReference type="RefSeq" id="WP_338178309.1">
    <property type="nucleotide sequence ID" value="NZ_JAEKNQ010000030.1"/>
</dbReference>
<sequence>MNSTTVLPTRGRRRQRRLGARRLLGLALLLAGLILLGLAGGEYLQAANEQRQLDTRWSQIHDTGVTPPLPAGQVPPANARAQDGIAFAIRVPKFGYRAAIAEGVSLKVLAAGPGHYPTTPWPGQHGNVGVAAHNVYWIKFGDLQPGDEVILETRWGDYHYKVTERQIVQPNDTRPLAQTGPDRTTLTTCWPLWAGSLAQQRLAITAVQTGAPQR</sequence>
<dbReference type="NCBIfam" id="TIGR01076">
    <property type="entry name" value="sortase_fam"/>
    <property type="match status" value="1"/>
</dbReference>
<dbReference type="Proteomes" id="UP000620075">
    <property type="component" value="Unassembled WGS sequence"/>
</dbReference>
<dbReference type="GO" id="GO:0016787">
    <property type="term" value="F:hydrolase activity"/>
    <property type="evidence" value="ECO:0007669"/>
    <property type="project" value="UniProtKB-KW"/>
</dbReference>
<dbReference type="InterPro" id="IPR023365">
    <property type="entry name" value="Sortase_dom-sf"/>
</dbReference>
<name>A0A934KJ48_9BACT</name>
<dbReference type="CDD" id="cd05828">
    <property type="entry name" value="Sortase_D_1"/>
    <property type="match status" value="1"/>
</dbReference>
<keyword evidence="1" id="KW-0378">Hydrolase</keyword>
<gene>
    <name evidence="2" type="ORF">JF888_07475</name>
</gene>
<evidence type="ECO:0000256" key="1">
    <source>
        <dbReference type="ARBA" id="ARBA00022801"/>
    </source>
</evidence>
<accession>A0A934KJ48</accession>
<evidence type="ECO:0000313" key="3">
    <source>
        <dbReference type="Proteomes" id="UP000620075"/>
    </source>
</evidence>
<dbReference type="Gene3D" id="2.40.260.10">
    <property type="entry name" value="Sortase"/>
    <property type="match status" value="1"/>
</dbReference>
<organism evidence="2 3">
    <name type="scientific">Candidatus Dormiibacter inghamiae</name>
    <dbReference type="NCBI Taxonomy" id="3127013"/>
    <lineage>
        <taxon>Bacteria</taxon>
        <taxon>Bacillati</taxon>
        <taxon>Candidatus Dormiibacterota</taxon>
        <taxon>Candidatus Dormibacteria</taxon>
        <taxon>Candidatus Dormibacterales</taxon>
        <taxon>Candidatus Dormibacteraceae</taxon>
        <taxon>Candidatus Dormiibacter</taxon>
    </lineage>
</organism>
<proteinExistence type="predicted"/>
<dbReference type="SUPFAM" id="SSF63817">
    <property type="entry name" value="Sortase"/>
    <property type="match status" value="1"/>
</dbReference>
<evidence type="ECO:0000313" key="2">
    <source>
        <dbReference type="EMBL" id="MBJ7603015.1"/>
    </source>
</evidence>
<dbReference type="EMBL" id="JAEKNQ010000030">
    <property type="protein sequence ID" value="MBJ7603015.1"/>
    <property type="molecule type" value="Genomic_DNA"/>
</dbReference>